<gene>
    <name evidence="1" type="ORF">SAMN04488508_104258</name>
</gene>
<evidence type="ECO:0000313" key="2">
    <source>
        <dbReference type="Proteomes" id="UP000184432"/>
    </source>
</evidence>
<name>A0A1M6FFA4_9FLAO</name>
<dbReference type="RefSeq" id="WP_073316073.1">
    <property type="nucleotide sequence ID" value="NZ_FQYP01000004.1"/>
</dbReference>
<dbReference type="EMBL" id="FQYP01000004">
    <property type="protein sequence ID" value="SHI96400.1"/>
    <property type="molecule type" value="Genomic_DNA"/>
</dbReference>
<organism evidence="1 2">
    <name type="scientific">Aquimarina spongiae</name>
    <dbReference type="NCBI Taxonomy" id="570521"/>
    <lineage>
        <taxon>Bacteria</taxon>
        <taxon>Pseudomonadati</taxon>
        <taxon>Bacteroidota</taxon>
        <taxon>Flavobacteriia</taxon>
        <taxon>Flavobacteriales</taxon>
        <taxon>Flavobacteriaceae</taxon>
        <taxon>Aquimarina</taxon>
    </lineage>
</organism>
<proteinExistence type="predicted"/>
<protein>
    <recommendedName>
        <fullName evidence="3">Prophage protein</fullName>
    </recommendedName>
</protein>
<sequence>MKKSTPNSTFSFSKIYCSLFGHDYVLSKHVTHHIKEYTCSHCGEQATTNSRGRLEVLTPKLKEINNALEQVHAKKAARKETKTTPFQAAS</sequence>
<dbReference type="AlphaFoldDB" id="A0A1M6FFA4"/>
<reference evidence="2" key="1">
    <citation type="submission" date="2016-11" db="EMBL/GenBank/DDBJ databases">
        <authorList>
            <person name="Varghese N."/>
            <person name="Submissions S."/>
        </authorList>
    </citation>
    <scope>NUCLEOTIDE SEQUENCE [LARGE SCALE GENOMIC DNA]</scope>
    <source>
        <strain evidence="2">DSM 22623</strain>
    </source>
</reference>
<keyword evidence="2" id="KW-1185">Reference proteome</keyword>
<dbReference type="OrthoDB" id="1450221at2"/>
<dbReference type="STRING" id="570521.SAMN04488508_104258"/>
<dbReference type="Proteomes" id="UP000184432">
    <property type="component" value="Unassembled WGS sequence"/>
</dbReference>
<evidence type="ECO:0000313" key="1">
    <source>
        <dbReference type="EMBL" id="SHI96400.1"/>
    </source>
</evidence>
<evidence type="ECO:0008006" key="3">
    <source>
        <dbReference type="Google" id="ProtNLM"/>
    </source>
</evidence>
<accession>A0A1M6FFA4</accession>